<proteinExistence type="predicted"/>
<dbReference type="InterPro" id="IPR009468">
    <property type="entry name" value="DUF1090"/>
</dbReference>
<dbReference type="Proteomes" id="UP001243844">
    <property type="component" value="Unassembled WGS sequence"/>
</dbReference>
<feature type="coiled-coil region" evidence="1">
    <location>
        <begin position="76"/>
        <end position="136"/>
    </location>
</feature>
<evidence type="ECO:0000313" key="4">
    <source>
        <dbReference type="Proteomes" id="UP001243844"/>
    </source>
</evidence>
<organism evidence="3 4">
    <name type="scientific">Acinetobacter rudis</name>
    <dbReference type="NCBI Taxonomy" id="632955"/>
    <lineage>
        <taxon>Bacteria</taxon>
        <taxon>Pseudomonadati</taxon>
        <taxon>Pseudomonadota</taxon>
        <taxon>Gammaproteobacteria</taxon>
        <taxon>Moraxellales</taxon>
        <taxon>Moraxellaceae</taxon>
        <taxon>Acinetobacter</taxon>
    </lineage>
</organism>
<name>A0AAW8J6B4_9GAMM</name>
<accession>A0AAW8J6B4</accession>
<keyword evidence="2" id="KW-0732">Signal</keyword>
<reference evidence="3" key="1">
    <citation type="submission" date="2023-08" db="EMBL/GenBank/DDBJ databases">
        <title>Emergence of clinically-relevant ST2 carbapenem-resistant Acinetobacter baumannii strains in hospital sewages in Zhejiang, East of China.</title>
        <authorList>
            <person name="Kaichao C."/>
            <person name="Zhang R."/>
        </authorList>
    </citation>
    <scope>NUCLEOTIDE SEQUENCE</scope>
    <source>
        <strain evidence="3">M-RB-37</strain>
    </source>
</reference>
<dbReference type="AlphaFoldDB" id="A0AAW8J6B4"/>
<sequence length="137" mass="16001">MKSITYLFLGIYLALPQLTFAEQFSCAEKRTAVETKIKIAQQYNDYYQIRGLKQALIEIDNNCNDTDFSSKLNKDMHKLEQKILKQNIKVTEVKNDLQQAQNAGDLSKQNKYQKKLIEQQSELDKLNNELQQLKQRA</sequence>
<keyword evidence="1" id="KW-0175">Coiled coil</keyword>
<feature type="signal peptide" evidence="2">
    <location>
        <begin position="1"/>
        <end position="21"/>
    </location>
</feature>
<comment type="caution">
    <text evidence="3">The sequence shown here is derived from an EMBL/GenBank/DDBJ whole genome shotgun (WGS) entry which is preliminary data.</text>
</comment>
<evidence type="ECO:0000313" key="3">
    <source>
        <dbReference type="EMBL" id="MDQ8934987.1"/>
    </source>
</evidence>
<evidence type="ECO:0000256" key="1">
    <source>
        <dbReference type="SAM" id="Coils"/>
    </source>
</evidence>
<dbReference type="Pfam" id="PF06476">
    <property type="entry name" value="DUF1090"/>
    <property type="match status" value="1"/>
</dbReference>
<evidence type="ECO:0000256" key="2">
    <source>
        <dbReference type="SAM" id="SignalP"/>
    </source>
</evidence>
<gene>
    <name evidence="3" type="ORF">RFH47_04460</name>
</gene>
<feature type="chain" id="PRO_5044026833" evidence="2">
    <location>
        <begin position="22"/>
        <end position="137"/>
    </location>
</feature>
<dbReference type="RefSeq" id="WP_308976592.1">
    <property type="nucleotide sequence ID" value="NZ_JAVIDL010000006.1"/>
</dbReference>
<protein>
    <submittedName>
        <fullName evidence="3">DUF1090 domain-containing protein</fullName>
    </submittedName>
</protein>
<dbReference type="EMBL" id="JAVIDL010000006">
    <property type="protein sequence ID" value="MDQ8934987.1"/>
    <property type="molecule type" value="Genomic_DNA"/>
</dbReference>